<evidence type="ECO:0000256" key="3">
    <source>
        <dbReference type="ARBA" id="ARBA00022448"/>
    </source>
</evidence>
<dbReference type="InterPro" id="IPR030678">
    <property type="entry name" value="Peptide/Ni-bd"/>
</dbReference>
<dbReference type="GO" id="GO:0015833">
    <property type="term" value="P:peptide transport"/>
    <property type="evidence" value="ECO:0007669"/>
    <property type="project" value="TreeGrafter"/>
</dbReference>
<evidence type="ECO:0000313" key="9">
    <source>
        <dbReference type="Proteomes" id="UP000241284"/>
    </source>
</evidence>
<evidence type="ECO:0000256" key="1">
    <source>
        <dbReference type="ARBA" id="ARBA00004196"/>
    </source>
</evidence>
<feature type="transmembrane region" description="Helical" evidence="6">
    <location>
        <begin position="7"/>
        <end position="25"/>
    </location>
</feature>
<keyword evidence="6" id="KW-0812">Transmembrane</keyword>
<feature type="region of interest" description="Disordered" evidence="5">
    <location>
        <begin position="552"/>
        <end position="593"/>
    </location>
</feature>
<dbReference type="EMBL" id="NEXH01000011">
    <property type="protein sequence ID" value="PSN95322.1"/>
    <property type="molecule type" value="Genomic_DNA"/>
</dbReference>
<dbReference type="GO" id="GO:1904680">
    <property type="term" value="F:peptide transmembrane transporter activity"/>
    <property type="evidence" value="ECO:0007669"/>
    <property type="project" value="TreeGrafter"/>
</dbReference>
<evidence type="ECO:0000313" key="8">
    <source>
        <dbReference type="EMBL" id="PSN95322.1"/>
    </source>
</evidence>
<evidence type="ECO:0000256" key="5">
    <source>
        <dbReference type="SAM" id="MobiDB-lite"/>
    </source>
</evidence>
<sequence>MDEKNTPYIYIAVFAVAFLVALAAYSPTVRSQTSSSTFIIGYGGTPFDTFNPFTTYTVVSTMSTLDVYDYLVRYNSTFSPVVPDLAYKWEVFPNNSAAEFWLVRNATWSDGVPVTAQDVIYSFEVANNSASRLQPQVSIITSIQAPNNYTVIFHYHPTVLFMAYTAAAVPIVPEHVWIKYVPNPSNSTALTDYQDYPLVSSGPFEVTNYVQGQYIELTANPNYFYVSMRPHIQHIIVQFFKDTNSMVEALEAGQIDAVAPTILPSQVKTLEGYPNIRVVVEPGEEFWYIAVNVYPYGHGNPTLKDIHVRQALAHAINYTELAQVVWQGYATPAGGLLPVGNKFYDPNLTPYQFNLTLANQILNDAGYKMGPNGVRVSPSGIPLSYTLYVINEAPEEVEAANIIAGWWSEIGVKATVDAVDAGTLASIIWPNFTQDFDLWDWFTSPALPTLLDVFLSNQTETGTSDSGYNNSAYDALYGQMITATNYTTVYKDAYELQQMLYQDLPYIMLYYVKSIEAYNSQAFTGYFDNMTGGPFSDVNWYTFIDLQPASSPQSSSTTVQQSSSTSSVSTQSSSSSSPQASSSSTSSAPSPSTTSSGAISTPLIAGVVVLVVIVVLVVVALSLRRRPTT</sequence>
<keyword evidence="6" id="KW-0472">Membrane</keyword>
<comment type="caution">
    <text evidence="8">The sequence shown here is derived from an EMBL/GenBank/DDBJ whole genome shotgun (WGS) entry which is preliminary data.</text>
</comment>
<dbReference type="InterPro" id="IPR000914">
    <property type="entry name" value="SBP_5_dom"/>
</dbReference>
<dbReference type="PIRSF" id="PIRSF002741">
    <property type="entry name" value="MppA"/>
    <property type="match status" value="1"/>
</dbReference>
<evidence type="ECO:0000256" key="6">
    <source>
        <dbReference type="SAM" id="Phobius"/>
    </source>
</evidence>
<proteinExistence type="inferred from homology"/>
<dbReference type="InterPro" id="IPR039424">
    <property type="entry name" value="SBP_5"/>
</dbReference>
<dbReference type="PANTHER" id="PTHR30290">
    <property type="entry name" value="PERIPLASMIC BINDING COMPONENT OF ABC TRANSPORTER"/>
    <property type="match status" value="1"/>
</dbReference>
<keyword evidence="4" id="KW-0732">Signal</keyword>
<dbReference type="PANTHER" id="PTHR30290:SF10">
    <property type="entry name" value="PERIPLASMIC OLIGOPEPTIDE-BINDING PROTEIN-RELATED"/>
    <property type="match status" value="1"/>
</dbReference>
<comment type="similarity">
    <text evidence="2">Belongs to the bacterial solute-binding protein 5 family.</text>
</comment>
<reference evidence="8 9" key="1">
    <citation type="submission" date="2017-04" db="EMBL/GenBank/DDBJ databases">
        <title>Novel microbial lineages endemic to geothermal iron-oxide mats fill important gaps in the evolutionary history of Archaea.</title>
        <authorList>
            <person name="Jay Z.J."/>
            <person name="Beam J.P."/>
            <person name="Dlakic M."/>
            <person name="Rusch D.B."/>
            <person name="Kozubal M.A."/>
            <person name="Inskeep W.P."/>
        </authorList>
    </citation>
    <scope>NUCLEOTIDE SEQUENCE [LARGE SCALE GENOMIC DNA]</scope>
    <source>
        <strain evidence="8">ECH_B_2</strain>
    </source>
</reference>
<dbReference type="GO" id="GO:0043190">
    <property type="term" value="C:ATP-binding cassette (ABC) transporter complex"/>
    <property type="evidence" value="ECO:0007669"/>
    <property type="project" value="InterPro"/>
</dbReference>
<feature type="domain" description="Solute-binding protein family 5" evidence="7">
    <location>
        <begin position="81"/>
        <end position="455"/>
    </location>
</feature>
<evidence type="ECO:0000256" key="2">
    <source>
        <dbReference type="ARBA" id="ARBA00005695"/>
    </source>
</evidence>
<evidence type="ECO:0000259" key="7">
    <source>
        <dbReference type="Pfam" id="PF00496"/>
    </source>
</evidence>
<dbReference type="Gene3D" id="3.40.190.10">
    <property type="entry name" value="Periplasmic binding protein-like II"/>
    <property type="match status" value="1"/>
</dbReference>
<keyword evidence="3" id="KW-0813">Transport</keyword>
<evidence type="ECO:0000256" key="4">
    <source>
        <dbReference type="ARBA" id="ARBA00022729"/>
    </source>
</evidence>
<dbReference type="AlphaFoldDB" id="A0A2R6B9N4"/>
<dbReference type="CDD" id="cd08513">
    <property type="entry name" value="PBP2_thermophilic_Hb8_like"/>
    <property type="match status" value="1"/>
</dbReference>
<organism evidence="8 9">
    <name type="scientific">Candidatus Marsarchaeota G2 archaeon ECH_B_2</name>
    <dbReference type="NCBI Taxonomy" id="1978160"/>
    <lineage>
        <taxon>Archaea</taxon>
        <taxon>Candidatus Marsarchaeota</taxon>
        <taxon>Candidatus Marsarchaeota group 2</taxon>
    </lineage>
</organism>
<dbReference type="Pfam" id="PF00496">
    <property type="entry name" value="SBP_bac_5"/>
    <property type="match status" value="1"/>
</dbReference>
<protein>
    <recommendedName>
        <fullName evidence="7">Solute-binding protein family 5 domain-containing protein</fullName>
    </recommendedName>
</protein>
<feature type="transmembrane region" description="Helical" evidence="6">
    <location>
        <begin position="603"/>
        <end position="623"/>
    </location>
</feature>
<dbReference type="GO" id="GO:0042597">
    <property type="term" value="C:periplasmic space"/>
    <property type="evidence" value="ECO:0007669"/>
    <property type="project" value="UniProtKB-ARBA"/>
</dbReference>
<dbReference type="SUPFAM" id="SSF53850">
    <property type="entry name" value="Periplasmic binding protein-like II"/>
    <property type="match status" value="1"/>
</dbReference>
<gene>
    <name evidence="8" type="ORF">B9Q06_06185</name>
</gene>
<comment type="subcellular location">
    <subcellularLocation>
        <location evidence="1">Cell envelope</location>
    </subcellularLocation>
</comment>
<accession>A0A2R6B9N4</accession>
<dbReference type="Gene3D" id="3.10.105.10">
    <property type="entry name" value="Dipeptide-binding Protein, Domain 3"/>
    <property type="match status" value="1"/>
</dbReference>
<keyword evidence="6" id="KW-1133">Transmembrane helix</keyword>
<dbReference type="Proteomes" id="UP000241284">
    <property type="component" value="Unassembled WGS sequence"/>
</dbReference>
<name>A0A2R6B9N4_9ARCH</name>